<dbReference type="Pfam" id="PF09968">
    <property type="entry name" value="DUF2202"/>
    <property type="match status" value="1"/>
</dbReference>
<dbReference type="InterPro" id="IPR009078">
    <property type="entry name" value="Ferritin-like_SF"/>
</dbReference>
<accession>A0A1B4V768</accession>
<dbReference type="EMBL" id="AP014936">
    <property type="protein sequence ID" value="BAU49393.1"/>
    <property type="molecule type" value="Genomic_DNA"/>
</dbReference>
<keyword evidence="4" id="KW-1185">Reference proteome</keyword>
<evidence type="ECO:0000256" key="1">
    <source>
        <dbReference type="SAM" id="SignalP"/>
    </source>
</evidence>
<dbReference type="Proteomes" id="UP000218899">
    <property type="component" value="Chromosome"/>
</dbReference>
<dbReference type="AlphaFoldDB" id="A0A1B4V768"/>
<organism evidence="3 4">
    <name type="scientific">Sulfurifustis variabilis</name>
    <dbReference type="NCBI Taxonomy" id="1675686"/>
    <lineage>
        <taxon>Bacteria</taxon>
        <taxon>Pseudomonadati</taxon>
        <taxon>Pseudomonadota</taxon>
        <taxon>Gammaproteobacteria</taxon>
        <taxon>Acidiferrobacterales</taxon>
        <taxon>Acidiferrobacteraceae</taxon>
        <taxon>Sulfurifustis</taxon>
    </lineage>
</organism>
<feature type="chain" id="PRO_5008571269" evidence="1">
    <location>
        <begin position="24"/>
        <end position="202"/>
    </location>
</feature>
<protein>
    <submittedName>
        <fullName evidence="3">Ferritin</fullName>
    </submittedName>
</protein>
<dbReference type="SUPFAM" id="SSF47240">
    <property type="entry name" value="Ferritin-like"/>
    <property type="match status" value="1"/>
</dbReference>
<dbReference type="InterPro" id="IPR012347">
    <property type="entry name" value="Ferritin-like"/>
</dbReference>
<reference evidence="3 4" key="1">
    <citation type="submission" date="2015-08" db="EMBL/GenBank/DDBJ databases">
        <title>Complete genome sequence of Sulfurifustis variabilis.</title>
        <authorList>
            <person name="Miura A."/>
            <person name="Kojima H."/>
            <person name="Fukui M."/>
        </authorList>
    </citation>
    <scope>NUCLEOTIDE SEQUENCE [LARGE SCALE GENOMIC DNA]</scope>
    <source>
        <strain evidence="4">skN76</strain>
    </source>
</reference>
<proteinExistence type="predicted"/>
<evidence type="ECO:0000259" key="2">
    <source>
        <dbReference type="Pfam" id="PF09968"/>
    </source>
</evidence>
<keyword evidence="1" id="KW-0732">Signal</keyword>
<feature type="domain" description="DUF2202" evidence="2">
    <location>
        <begin position="37"/>
        <end position="195"/>
    </location>
</feature>
<feature type="signal peptide" evidence="1">
    <location>
        <begin position="1"/>
        <end position="23"/>
    </location>
</feature>
<evidence type="ECO:0000313" key="3">
    <source>
        <dbReference type="EMBL" id="BAU49393.1"/>
    </source>
</evidence>
<dbReference type="CDD" id="cd01048">
    <property type="entry name" value="Ferritin_like_AB2"/>
    <property type="match status" value="1"/>
</dbReference>
<name>A0A1B4V768_9GAMM</name>
<sequence length="202" mass="21845">MSLKLASAILAIGLTSISAPLLAAKSGSDLTAQEQADLTFVREEEKLARDSYLVFFDKWGTAVFSNIAGSEQSHMDAILGLLRRYDLPDPAAGNQIGQFTDPSLRILYANLSTLGMESEMAALRVGGIIEETDIRDLQTSIANTTHPDIAKVYENLYCGSRNHLRAFARSVGDLTGRTYTAVVLTQTEVDTIIGSPTEQCGK</sequence>
<gene>
    <name evidence="3" type="ORF">SVA_2845</name>
</gene>
<dbReference type="KEGG" id="sva:SVA_2845"/>
<dbReference type="InterPro" id="IPR019243">
    <property type="entry name" value="DUF2202"/>
</dbReference>
<dbReference type="Gene3D" id="1.20.1260.10">
    <property type="match status" value="1"/>
</dbReference>
<evidence type="ECO:0000313" key="4">
    <source>
        <dbReference type="Proteomes" id="UP000218899"/>
    </source>
</evidence>